<dbReference type="AlphaFoldDB" id="A0A4C1WR52"/>
<organism evidence="2 3">
    <name type="scientific">Eumeta variegata</name>
    <name type="common">Bagworm moth</name>
    <name type="synonym">Eumeta japonica</name>
    <dbReference type="NCBI Taxonomy" id="151549"/>
    <lineage>
        <taxon>Eukaryota</taxon>
        <taxon>Metazoa</taxon>
        <taxon>Ecdysozoa</taxon>
        <taxon>Arthropoda</taxon>
        <taxon>Hexapoda</taxon>
        <taxon>Insecta</taxon>
        <taxon>Pterygota</taxon>
        <taxon>Neoptera</taxon>
        <taxon>Endopterygota</taxon>
        <taxon>Lepidoptera</taxon>
        <taxon>Glossata</taxon>
        <taxon>Ditrysia</taxon>
        <taxon>Tineoidea</taxon>
        <taxon>Psychidae</taxon>
        <taxon>Oiketicinae</taxon>
        <taxon>Eumeta</taxon>
    </lineage>
</organism>
<dbReference type="Proteomes" id="UP000299102">
    <property type="component" value="Unassembled WGS sequence"/>
</dbReference>
<proteinExistence type="predicted"/>
<gene>
    <name evidence="2" type="ORF">EVAR_35783_1</name>
</gene>
<reference evidence="2 3" key="1">
    <citation type="journal article" date="2019" name="Commun. Biol.">
        <title>The bagworm genome reveals a unique fibroin gene that provides high tensile strength.</title>
        <authorList>
            <person name="Kono N."/>
            <person name="Nakamura H."/>
            <person name="Ohtoshi R."/>
            <person name="Tomita M."/>
            <person name="Numata K."/>
            <person name="Arakawa K."/>
        </authorList>
    </citation>
    <scope>NUCLEOTIDE SEQUENCE [LARGE SCALE GENOMIC DNA]</scope>
</reference>
<dbReference type="EMBL" id="BGZK01000606">
    <property type="protein sequence ID" value="GBP52594.1"/>
    <property type="molecule type" value="Genomic_DNA"/>
</dbReference>
<name>A0A4C1WR52_EUMVA</name>
<sequence length="98" mass="10805">MSIRTVKFNKESSALINRQREVIKILSRRLMSAIDGGTPHGEIDPQSTSILISRNIIISAAVVYGIVHIVFEDYTSDIPPRRAVSTRTPRAAASDTAR</sequence>
<evidence type="ECO:0000313" key="3">
    <source>
        <dbReference type="Proteomes" id="UP000299102"/>
    </source>
</evidence>
<comment type="caution">
    <text evidence="2">The sequence shown here is derived from an EMBL/GenBank/DDBJ whole genome shotgun (WGS) entry which is preliminary data.</text>
</comment>
<evidence type="ECO:0000313" key="2">
    <source>
        <dbReference type="EMBL" id="GBP52594.1"/>
    </source>
</evidence>
<keyword evidence="3" id="KW-1185">Reference proteome</keyword>
<accession>A0A4C1WR52</accession>
<evidence type="ECO:0000256" key="1">
    <source>
        <dbReference type="SAM" id="MobiDB-lite"/>
    </source>
</evidence>
<feature type="region of interest" description="Disordered" evidence="1">
    <location>
        <begin position="79"/>
        <end position="98"/>
    </location>
</feature>
<protein>
    <submittedName>
        <fullName evidence="2">Uncharacterized protein</fullName>
    </submittedName>
</protein>